<keyword evidence="1" id="KW-1133">Transmembrane helix</keyword>
<dbReference type="EMBL" id="UAUF01000014">
    <property type="protein sequence ID" value="SPZ13150.1"/>
    <property type="molecule type" value="Genomic_DNA"/>
</dbReference>
<feature type="transmembrane region" description="Helical" evidence="1">
    <location>
        <begin position="56"/>
        <end position="76"/>
    </location>
</feature>
<evidence type="ECO:0008006" key="6">
    <source>
        <dbReference type="Google" id="ProtNLM"/>
    </source>
</evidence>
<organism evidence="3 4">
    <name type="scientific">Pseudomonas luteola</name>
    <dbReference type="NCBI Taxonomy" id="47886"/>
    <lineage>
        <taxon>Bacteria</taxon>
        <taxon>Pseudomonadati</taxon>
        <taxon>Pseudomonadota</taxon>
        <taxon>Gammaproteobacteria</taxon>
        <taxon>Pseudomonadales</taxon>
        <taxon>Pseudomonadaceae</taxon>
        <taxon>Pseudomonas</taxon>
    </lineage>
</organism>
<evidence type="ECO:0000313" key="5">
    <source>
        <dbReference type="Proteomes" id="UP000626180"/>
    </source>
</evidence>
<name>A0A2X2F3A0_PSELU</name>
<keyword evidence="5" id="KW-1185">Reference proteome</keyword>
<reference evidence="2 5" key="2">
    <citation type="submission" date="2020-10" db="EMBL/GenBank/DDBJ databases">
        <title>Genome sequences of Pseudomonas isolates.</title>
        <authorList>
            <person name="Wessels L."/>
            <person name="Reich F."/>
            <person name="Hammerl J."/>
        </authorList>
    </citation>
    <scope>NUCLEOTIDE SEQUENCE [LARGE SCALE GENOMIC DNA]</scope>
    <source>
        <strain evidence="2 5">20-MO00624-0</strain>
    </source>
</reference>
<evidence type="ECO:0000313" key="4">
    <source>
        <dbReference type="Proteomes" id="UP000250443"/>
    </source>
</evidence>
<dbReference type="EMBL" id="JADMCD010000008">
    <property type="protein sequence ID" value="MBF8642108.1"/>
    <property type="molecule type" value="Genomic_DNA"/>
</dbReference>
<sequence length="78" mass="8479">MDGLLSVIGNFILEFVFGTLFAAILFWIGWPIVKVLTLGRYPHGQKCLDETMQANCVRATAIAALAVSLMAALGQFHP</sequence>
<reference evidence="3 4" key="1">
    <citation type="submission" date="2018-06" db="EMBL/GenBank/DDBJ databases">
        <authorList>
            <consortium name="Pathogen Informatics"/>
            <person name="Doyle S."/>
        </authorList>
    </citation>
    <scope>NUCLEOTIDE SEQUENCE [LARGE SCALE GENOMIC DNA]</scope>
    <source>
        <strain evidence="3 4">NCTC11842</strain>
    </source>
</reference>
<dbReference type="Proteomes" id="UP000250443">
    <property type="component" value="Unassembled WGS sequence"/>
</dbReference>
<dbReference type="Proteomes" id="UP000626180">
    <property type="component" value="Unassembled WGS sequence"/>
</dbReference>
<evidence type="ECO:0000313" key="3">
    <source>
        <dbReference type="EMBL" id="SPZ13150.1"/>
    </source>
</evidence>
<keyword evidence="1" id="KW-0472">Membrane</keyword>
<evidence type="ECO:0000256" key="1">
    <source>
        <dbReference type="SAM" id="Phobius"/>
    </source>
</evidence>
<keyword evidence="1" id="KW-0812">Transmembrane</keyword>
<dbReference type="GeneID" id="300265362"/>
<accession>A0A2X2F3A0</accession>
<evidence type="ECO:0000313" key="2">
    <source>
        <dbReference type="EMBL" id="MBF8642108.1"/>
    </source>
</evidence>
<dbReference type="RefSeq" id="WP_010796606.1">
    <property type="nucleotide sequence ID" value="NZ_CP044086.1"/>
</dbReference>
<protein>
    <recommendedName>
        <fullName evidence="6">DUF350 domain-containing protein</fullName>
    </recommendedName>
</protein>
<proteinExistence type="predicted"/>
<feature type="transmembrane region" description="Helical" evidence="1">
    <location>
        <begin position="12"/>
        <end position="36"/>
    </location>
</feature>
<gene>
    <name evidence="2" type="ORF">IRZ65_15590</name>
    <name evidence="3" type="ORF">NCTC11842_04871</name>
</gene>
<dbReference type="AlphaFoldDB" id="A0A2X2F3A0"/>